<evidence type="ECO:0000313" key="3">
    <source>
        <dbReference type="Proteomes" id="UP000266673"/>
    </source>
</evidence>
<evidence type="ECO:0000256" key="1">
    <source>
        <dbReference type="SAM" id="MobiDB-lite"/>
    </source>
</evidence>
<comment type="caution">
    <text evidence="2">The sequence shown here is derived from an EMBL/GenBank/DDBJ whole genome shotgun (WGS) entry which is preliminary data.</text>
</comment>
<feature type="region of interest" description="Disordered" evidence="1">
    <location>
        <begin position="49"/>
        <end position="98"/>
    </location>
</feature>
<dbReference type="Proteomes" id="UP000266673">
    <property type="component" value="Unassembled WGS sequence"/>
</dbReference>
<keyword evidence="3" id="KW-1185">Reference proteome</keyword>
<evidence type="ECO:0000313" key="2">
    <source>
        <dbReference type="EMBL" id="RIB20981.1"/>
    </source>
</evidence>
<proteinExistence type="predicted"/>
<protein>
    <submittedName>
        <fullName evidence="2">Uncharacterized protein</fullName>
    </submittedName>
</protein>
<dbReference type="EMBL" id="QKWP01000386">
    <property type="protein sequence ID" value="RIB20981.1"/>
    <property type="molecule type" value="Genomic_DNA"/>
</dbReference>
<dbReference type="OrthoDB" id="2404361at2759"/>
<sequence length="345" mass="40114">MSDKTGNYIQFSSCADIRIGSVSIASPVDKQKQKKRIVNFEQADPFISNTRVEESTSSRLHSKNSSSSSNSQQINAGSSRDANNLENDRPCTPPDQIHSISRNQNLLRRLREEKLQMKSEMKPIHSNIINTTNKYLMERLQLNCDYHLEPFINNTTKFIDELIENVGFKDFYELSLFEAPHNPLLDRNFEGWINCHLLALLIDDCFLTCDEIQVHHCKKMSLASIMRKNIPREESEKKRLGHKIDIIFRIDDMVYFGAETFTNEDRHNAKPISYKYKLFREMKDQLDRLLKKLKFTKETIRKVKTIATHGMIHGGPPVGKRFVIKLSLDLDDLEDIDIKFDELFD</sequence>
<dbReference type="AlphaFoldDB" id="A0A397VGM3"/>
<feature type="compositionally biased region" description="Low complexity" evidence="1">
    <location>
        <begin position="57"/>
        <end position="79"/>
    </location>
</feature>
<name>A0A397VGM3_9GLOM</name>
<organism evidence="2 3">
    <name type="scientific">Gigaspora rosea</name>
    <dbReference type="NCBI Taxonomy" id="44941"/>
    <lineage>
        <taxon>Eukaryota</taxon>
        <taxon>Fungi</taxon>
        <taxon>Fungi incertae sedis</taxon>
        <taxon>Mucoromycota</taxon>
        <taxon>Glomeromycotina</taxon>
        <taxon>Glomeromycetes</taxon>
        <taxon>Diversisporales</taxon>
        <taxon>Gigasporaceae</taxon>
        <taxon>Gigaspora</taxon>
    </lineage>
</organism>
<accession>A0A397VGM3</accession>
<gene>
    <name evidence="2" type="ORF">C2G38_2177829</name>
</gene>
<reference evidence="2 3" key="1">
    <citation type="submission" date="2018-06" db="EMBL/GenBank/DDBJ databases">
        <title>Comparative genomics reveals the genomic features of Rhizophagus irregularis, R. cerebriforme, R. diaphanum and Gigaspora rosea, and their symbiotic lifestyle signature.</title>
        <authorList>
            <person name="Morin E."/>
            <person name="San Clemente H."/>
            <person name="Chen E.C.H."/>
            <person name="De La Providencia I."/>
            <person name="Hainaut M."/>
            <person name="Kuo A."/>
            <person name="Kohler A."/>
            <person name="Murat C."/>
            <person name="Tang N."/>
            <person name="Roy S."/>
            <person name="Loubradou J."/>
            <person name="Henrissat B."/>
            <person name="Grigoriev I.V."/>
            <person name="Corradi N."/>
            <person name="Roux C."/>
            <person name="Martin F.M."/>
        </authorList>
    </citation>
    <scope>NUCLEOTIDE SEQUENCE [LARGE SCALE GENOMIC DNA]</scope>
    <source>
        <strain evidence="2 3">DAOM 194757</strain>
    </source>
</reference>